<evidence type="ECO:0000256" key="6">
    <source>
        <dbReference type="ARBA" id="ARBA00022475"/>
    </source>
</evidence>
<keyword evidence="6" id="KW-1003">Cell membrane</keyword>
<dbReference type="AlphaFoldDB" id="A0A1Z5IRR7"/>
<dbReference type="GO" id="GO:0005886">
    <property type="term" value="C:plasma membrane"/>
    <property type="evidence" value="ECO:0007669"/>
    <property type="project" value="UniProtKB-SubCell"/>
</dbReference>
<organism evidence="13 14">
    <name type="scientific">Secundilactobacillus pentosiphilus</name>
    <dbReference type="NCBI Taxonomy" id="1714682"/>
    <lineage>
        <taxon>Bacteria</taxon>
        <taxon>Bacillati</taxon>
        <taxon>Bacillota</taxon>
        <taxon>Bacilli</taxon>
        <taxon>Lactobacillales</taxon>
        <taxon>Lactobacillaceae</taxon>
        <taxon>Secundilactobacillus</taxon>
    </lineage>
</organism>
<evidence type="ECO:0000256" key="4">
    <source>
        <dbReference type="ARBA" id="ARBA00016962"/>
    </source>
</evidence>
<evidence type="ECO:0000256" key="2">
    <source>
        <dbReference type="ARBA" id="ARBA00008697"/>
    </source>
</evidence>
<gene>
    <name evidence="13" type="ORF">IWT140_02095</name>
</gene>
<comment type="similarity">
    <text evidence="2">Belongs to the ABC-4 integral membrane protein family. HrtB subfamily.</text>
</comment>
<comment type="function">
    <text evidence="10">Part of the ABC transporter complex hrt involved in hemin import. Responsible for the translocation of the substrate across the membrane.</text>
</comment>
<feature type="transmembrane region" description="Helical" evidence="11">
    <location>
        <begin position="274"/>
        <end position="305"/>
    </location>
</feature>
<keyword evidence="14" id="KW-1185">Reference proteome</keyword>
<feature type="transmembrane region" description="Helical" evidence="11">
    <location>
        <begin position="16"/>
        <end position="39"/>
    </location>
</feature>
<keyword evidence="9 11" id="KW-0472">Membrane</keyword>
<comment type="subunit">
    <text evidence="3">The complex is composed of two ATP-binding proteins (HrtA), two transmembrane proteins (HrtB) and a solute-binding protein.</text>
</comment>
<evidence type="ECO:0000256" key="7">
    <source>
        <dbReference type="ARBA" id="ARBA00022692"/>
    </source>
</evidence>
<evidence type="ECO:0000256" key="11">
    <source>
        <dbReference type="SAM" id="Phobius"/>
    </source>
</evidence>
<evidence type="ECO:0000256" key="1">
    <source>
        <dbReference type="ARBA" id="ARBA00004651"/>
    </source>
</evidence>
<evidence type="ECO:0000256" key="5">
    <source>
        <dbReference type="ARBA" id="ARBA00022448"/>
    </source>
</evidence>
<feature type="domain" description="ABC3 transporter permease C-terminal" evidence="12">
    <location>
        <begin position="234"/>
        <end position="345"/>
    </location>
</feature>
<evidence type="ECO:0000256" key="8">
    <source>
        <dbReference type="ARBA" id="ARBA00022989"/>
    </source>
</evidence>
<evidence type="ECO:0000256" key="3">
    <source>
        <dbReference type="ARBA" id="ARBA00011131"/>
    </source>
</evidence>
<dbReference type="Pfam" id="PF02687">
    <property type="entry name" value="FtsX"/>
    <property type="match status" value="1"/>
</dbReference>
<dbReference type="RefSeq" id="WP_089089406.1">
    <property type="nucleotide sequence ID" value="NZ_BCMH01000019.1"/>
</dbReference>
<evidence type="ECO:0000313" key="13">
    <source>
        <dbReference type="EMBL" id="GAX04457.1"/>
    </source>
</evidence>
<sequence length="352" mass="38316">MFLALKEIKKEKFRSGLIIAMIVLISYLIFILTSLALGMARENTDAINSWGVAKITLSSNANVDMRQSFLTQKQAGTLSKNEAYLGETPVVAEAKGHQQQSAFFVGLKSTQFIAKKIKLESGHRVRHSHEVVVDDALKLKGYQLGDSFKLNDDKTKFTIVGFTKRAKLNVTPVIYGQLGTWRALRGIKMGPVTSVVASKTNQYQSHQDGIKTYTRQQIINKLPGYQAQILTFVLMIGFLMVISMIIIAVFLYILTLQKLPNYAVLRAQGIPSKVLVGATISQSFLLVASGLIIGTVLTAVTGLVIPAQVPMAFNIPLLAVVGLVILVMALIGSLIPVKTVLNVDPVSVMGGE</sequence>
<dbReference type="InterPro" id="IPR051125">
    <property type="entry name" value="ABC-4/HrtB_transporter"/>
</dbReference>
<feature type="transmembrane region" description="Helical" evidence="11">
    <location>
        <begin position="311"/>
        <end position="331"/>
    </location>
</feature>
<protein>
    <recommendedName>
        <fullName evidence="4">Putative hemin transport system permease protein HrtB</fullName>
    </recommendedName>
</protein>
<dbReference type="InterPro" id="IPR003838">
    <property type="entry name" value="ABC3_permease_C"/>
</dbReference>
<feature type="transmembrane region" description="Helical" evidence="11">
    <location>
        <begin position="229"/>
        <end position="254"/>
    </location>
</feature>
<dbReference type="PANTHER" id="PTHR43738:SF1">
    <property type="entry name" value="HEMIN TRANSPORT SYSTEM PERMEASE PROTEIN HRTB-RELATED"/>
    <property type="match status" value="1"/>
</dbReference>
<evidence type="ECO:0000256" key="10">
    <source>
        <dbReference type="ARBA" id="ARBA00024973"/>
    </source>
</evidence>
<name>A0A1Z5IRR7_9LACO</name>
<dbReference type="Proteomes" id="UP000198430">
    <property type="component" value="Unassembled WGS sequence"/>
</dbReference>
<evidence type="ECO:0000313" key="14">
    <source>
        <dbReference type="Proteomes" id="UP000198430"/>
    </source>
</evidence>
<accession>A0A1Z5IRR7</accession>
<dbReference type="EMBL" id="BCMH01000019">
    <property type="protein sequence ID" value="GAX04457.1"/>
    <property type="molecule type" value="Genomic_DNA"/>
</dbReference>
<comment type="subcellular location">
    <subcellularLocation>
        <location evidence="1">Cell membrane</location>
        <topology evidence="1">Multi-pass membrane protein</topology>
    </subcellularLocation>
</comment>
<reference evidence="13 14" key="1">
    <citation type="submission" date="2015-11" db="EMBL/GenBank/DDBJ databases">
        <title>Draft genome sequences of new species of the genus Lactobacillus isolated from orchardgrass silage.</title>
        <authorList>
            <person name="Tohno M."/>
            <person name="Tanizawa Y."/>
            <person name="Arita M."/>
        </authorList>
    </citation>
    <scope>NUCLEOTIDE SEQUENCE [LARGE SCALE GENOMIC DNA]</scope>
    <source>
        <strain evidence="13 14">IWT140</strain>
    </source>
</reference>
<evidence type="ECO:0000259" key="12">
    <source>
        <dbReference type="Pfam" id="PF02687"/>
    </source>
</evidence>
<dbReference type="PANTHER" id="PTHR43738">
    <property type="entry name" value="ABC TRANSPORTER, MEMBRANE PROTEIN"/>
    <property type="match status" value="1"/>
</dbReference>
<keyword evidence="5" id="KW-0813">Transport</keyword>
<keyword evidence="7 11" id="KW-0812">Transmembrane</keyword>
<evidence type="ECO:0000256" key="9">
    <source>
        <dbReference type="ARBA" id="ARBA00023136"/>
    </source>
</evidence>
<keyword evidence="8 11" id="KW-1133">Transmembrane helix</keyword>
<proteinExistence type="inferred from homology"/>
<comment type="caution">
    <text evidence="13">The sequence shown here is derived from an EMBL/GenBank/DDBJ whole genome shotgun (WGS) entry which is preliminary data.</text>
</comment>